<dbReference type="CDD" id="cd17502">
    <property type="entry name" value="MFS_Azr1_MDR_like"/>
    <property type="match status" value="1"/>
</dbReference>
<dbReference type="InterPro" id="IPR020846">
    <property type="entry name" value="MFS_dom"/>
</dbReference>
<evidence type="ECO:0000256" key="1">
    <source>
        <dbReference type="ARBA" id="ARBA00004651"/>
    </source>
</evidence>
<proteinExistence type="inferred from homology"/>
<dbReference type="FunFam" id="1.20.1250.20:FF:000489">
    <property type="entry name" value="MFS general substrate transporter"/>
    <property type="match status" value="1"/>
</dbReference>
<evidence type="ECO:0000259" key="11">
    <source>
        <dbReference type="PROSITE" id="PS50850"/>
    </source>
</evidence>
<dbReference type="GO" id="GO:0005886">
    <property type="term" value="C:plasma membrane"/>
    <property type="evidence" value="ECO:0007669"/>
    <property type="project" value="UniProtKB-SubCell"/>
</dbReference>
<feature type="transmembrane region" description="Helical" evidence="10">
    <location>
        <begin position="212"/>
        <end position="231"/>
    </location>
</feature>
<feature type="transmembrane region" description="Helical" evidence="10">
    <location>
        <begin position="557"/>
        <end position="577"/>
    </location>
</feature>
<dbReference type="Proteomes" id="UP000030106">
    <property type="component" value="Unassembled WGS sequence"/>
</dbReference>
<evidence type="ECO:0000256" key="8">
    <source>
        <dbReference type="ARBA" id="ARBA00023180"/>
    </source>
</evidence>
<dbReference type="InterPro" id="IPR011701">
    <property type="entry name" value="MFS"/>
</dbReference>
<dbReference type="PANTHER" id="PTHR23501:SF199">
    <property type="entry name" value="MFS EFFLUX TRANSPORTER INPD-RELATED"/>
    <property type="match status" value="1"/>
</dbReference>
<keyword evidence="8" id="KW-0325">Glycoprotein</keyword>
<dbReference type="InterPro" id="IPR036259">
    <property type="entry name" value="MFS_trans_sf"/>
</dbReference>
<protein>
    <submittedName>
        <fullName evidence="12">Putative HC-toxin efflux carrier TOXA</fullName>
    </submittedName>
</protein>
<dbReference type="EMBL" id="ANFO01000180">
    <property type="protein sequence ID" value="KGQ11761.1"/>
    <property type="molecule type" value="Genomic_DNA"/>
</dbReference>
<dbReference type="HOGENOM" id="CLU_000960_22_1_1"/>
<evidence type="ECO:0000256" key="4">
    <source>
        <dbReference type="ARBA" id="ARBA00022475"/>
    </source>
</evidence>
<accession>A0A0A2VV29</accession>
<dbReference type="Gene3D" id="1.20.1250.20">
    <property type="entry name" value="MFS general substrate transporter like domains"/>
    <property type="match status" value="1"/>
</dbReference>
<dbReference type="GO" id="GO:0022857">
    <property type="term" value="F:transmembrane transporter activity"/>
    <property type="evidence" value="ECO:0007669"/>
    <property type="project" value="InterPro"/>
</dbReference>
<feature type="compositionally biased region" description="Polar residues" evidence="9">
    <location>
        <begin position="21"/>
        <end position="42"/>
    </location>
</feature>
<feature type="transmembrane region" description="Helical" evidence="10">
    <location>
        <begin position="317"/>
        <end position="337"/>
    </location>
</feature>
<dbReference type="Gene3D" id="1.20.1720.10">
    <property type="entry name" value="Multidrug resistance protein D"/>
    <property type="match status" value="1"/>
</dbReference>
<feature type="transmembrane region" description="Helical" evidence="10">
    <location>
        <begin position="82"/>
        <end position="104"/>
    </location>
</feature>
<feature type="transmembrane region" description="Helical" evidence="10">
    <location>
        <begin position="243"/>
        <end position="266"/>
    </location>
</feature>
<evidence type="ECO:0000313" key="12">
    <source>
        <dbReference type="EMBL" id="KGQ11761.1"/>
    </source>
</evidence>
<evidence type="ECO:0000256" key="10">
    <source>
        <dbReference type="SAM" id="Phobius"/>
    </source>
</evidence>
<evidence type="ECO:0000256" key="5">
    <source>
        <dbReference type="ARBA" id="ARBA00022692"/>
    </source>
</evidence>
<reference evidence="12 13" key="1">
    <citation type="submission" date="2012-10" db="EMBL/GenBank/DDBJ databases">
        <title>Genome sequencing and analysis of entomopathogenic fungi Beauveria bassiana D1-5.</title>
        <authorList>
            <person name="Li Q."/>
            <person name="Wang L."/>
            <person name="Zhang Z."/>
            <person name="Wang Q."/>
            <person name="Ren J."/>
            <person name="Wang M."/>
            <person name="Xu W."/>
            <person name="Wang J."/>
            <person name="Lu Y."/>
            <person name="Du Q."/>
            <person name="Sun Z."/>
        </authorList>
    </citation>
    <scope>NUCLEOTIDE SEQUENCE [LARGE SCALE GENOMIC DNA]</scope>
    <source>
        <strain evidence="12 13">D1-5</strain>
    </source>
</reference>
<organism evidence="12 13">
    <name type="scientific">Beauveria bassiana D1-5</name>
    <dbReference type="NCBI Taxonomy" id="1245745"/>
    <lineage>
        <taxon>Eukaryota</taxon>
        <taxon>Fungi</taxon>
        <taxon>Dikarya</taxon>
        <taxon>Ascomycota</taxon>
        <taxon>Pezizomycotina</taxon>
        <taxon>Sordariomycetes</taxon>
        <taxon>Hypocreomycetidae</taxon>
        <taxon>Hypocreales</taxon>
        <taxon>Cordycipitaceae</taxon>
        <taxon>Beauveria</taxon>
    </lineage>
</organism>
<feature type="transmembrane region" description="Helical" evidence="10">
    <location>
        <begin position="448"/>
        <end position="467"/>
    </location>
</feature>
<dbReference type="PROSITE" id="PS50850">
    <property type="entry name" value="MFS"/>
    <property type="match status" value="1"/>
</dbReference>
<feature type="transmembrane region" description="Helical" evidence="10">
    <location>
        <begin position="353"/>
        <end position="375"/>
    </location>
</feature>
<comment type="caution">
    <text evidence="12">The sequence shown here is derived from an EMBL/GenBank/DDBJ whole genome shotgun (WGS) entry which is preliminary data.</text>
</comment>
<keyword evidence="7 10" id="KW-0472">Membrane</keyword>
<comment type="subcellular location">
    <subcellularLocation>
        <location evidence="1">Cell membrane</location>
        <topology evidence="1">Multi-pass membrane protein</topology>
    </subcellularLocation>
</comment>
<feature type="domain" description="Major facilitator superfamily (MFS) profile" evidence="11">
    <location>
        <begin position="89"/>
        <end position="580"/>
    </location>
</feature>
<evidence type="ECO:0000256" key="9">
    <source>
        <dbReference type="SAM" id="MobiDB-lite"/>
    </source>
</evidence>
<feature type="transmembrane region" description="Helical" evidence="10">
    <location>
        <begin position="395"/>
        <end position="415"/>
    </location>
</feature>
<evidence type="ECO:0000313" key="13">
    <source>
        <dbReference type="Proteomes" id="UP000030106"/>
    </source>
</evidence>
<dbReference type="eggNOG" id="KOG0254">
    <property type="taxonomic scope" value="Eukaryota"/>
</dbReference>
<feature type="transmembrane region" description="Helical" evidence="10">
    <location>
        <begin position="125"/>
        <end position="143"/>
    </location>
</feature>
<gene>
    <name evidence="12" type="ORF">BBAD15_g2510</name>
</gene>
<name>A0A0A2VV29_BEABA</name>
<dbReference type="SUPFAM" id="SSF103473">
    <property type="entry name" value="MFS general substrate transporter"/>
    <property type="match status" value="1"/>
</dbReference>
<feature type="transmembrane region" description="Helical" evidence="10">
    <location>
        <begin position="479"/>
        <end position="501"/>
    </location>
</feature>
<keyword evidence="3" id="KW-0813">Transport</keyword>
<feature type="transmembrane region" description="Helical" evidence="10">
    <location>
        <begin position="155"/>
        <end position="173"/>
    </location>
</feature>
<dbReference type="PRINTS" id="PR01036">
    <property type="entry name" value="TCRTETB"/>
</dbReference>
<dbReference type="OrthoDB" id="10021397at2759"/>
<dbReference type="PANTHER" id="PTHR23501">
    <property type="entry name" value="MAJOR FACILITATOR SUPERFAMILY"/>
    <property type="match status" value="1"/>
</dbReference>
<dbReference type="Pfam" id="PF07690">
    <property type="entry name" value="MFS_1"/>
    <property type="match status" value="1"/>
</dbReference>
<comment type="similarity">
    <text evidence="2">Belongs to the major facilitator superfamily. TCR/Tet family.</text>
</comment>
<keyword evidence="4" id="KW-1003">Cell membrane</keyword>
<sequence length="590" mass="62664">MGTAEDSATEVGSIGSRHKATTTLNSTPASASLHNVVSEKQPTTAAAETTEQISVDDEKAAANHDASPANPDEDDDGVEYPVAWKLGLITIALCLSVFCVALDNTIIATAIPRITDEFRGSVQDIGWYGAAYLLTTCAVQLIFGKLYTYYSVKWVYLFAILLFEVGSLVCGATPTSLGLIIGRAIAGLGSAGIFSGALLIVSRSVPLRQRPVYMGLIGAVYGLASVAGPLMGGAFTDKVTWRWCFYINLPFGAVTVFFIILFLHLPDTKSQLKNTSFKEQLLSFDLEGTFCFIPGIVSLLLALQWGGSRYPWGNGRIIGLFVVFAVLIAAFIAIQIWKKDKATVPPRIFMNRTVWACSSFVVCLGAAFFIMVYYLPIWFQSIQGSSAVNSGIKSLPLILGLVVLSIISGGFVSALGYYTPFMIASAVLMAVGAGLLSTLEIDSGRNAWIGYQCIFGFGVGLGMQQPMVAMQASLQAADVAVGTAIIIFSQTLGGALFICVAQNVFQNKLKEVIGAANIPGLTLDAVNYVGATGARKHFEGEALAVVLSAYNTAITNCFYVAVALATLSMVGAAFTPWNSVKGKKIEMAAA</sequence>
<keyword evidence="6 10" id="KW-1133">Transmembrane helix</keyword>
<keyword evidence="5 10" id="KW-0812">Transmembrane</keyword>
<feature type="transmembrane region" description="Helical" evidence="10">
    <location>
        <begin position="180"/>
        <end position="200"/>
    </location>
</feature>
<feature type="transmembrane region" description="Helical" evidence="10">
    <location>
        <begin position="286"/>
        <end position="305"/>
    </location>
</feature>
<feature type="region of interest" description="Disordered" evidence="9">
    <location>
        <begin position="1"/>
        <end position="76"/>
    </location>
</feature>
<dbReference type="FunFam" id="1.20.1720.10:FF:000012">
    <property type="entry name" value="MFS toxin efflux pump (AflT)"/>
    <property type="match status" value="1"/>
</dbReference>
<evidence type="ECO:0000256" key="6">
    <source>
        <dbReference type="ARBA" id="ARBA00022989"/>
    </source>
</evidence>
<dbReference type="FunFam" id="1.20.1250.20:FF:000196">
    <property type="entry name" value="MFS toxin efflux pump (AflT)"/>
    <property type="match status" value="1"/>
</dbReference>
<evidence type="ECO:0000256" key="3">
    <source>
        <dbReference type="ARBA" id="ARBA00022448"/>
    </source>
</evidence>
<evidence type="ECO:0000256" key="2">
    <source>
        <dbReference type="ARBA" id="ARBA00007520"/>
    </source>
</evidence>
<dbReference type="AlphaFoldDB" id="A0A0A2VV29"/>
<evidence type="ECO:0000256" key="7">
    <source>
        <dbReference type="ARBA" id="ARBA00023136"/>
    </source>
</evidence>